<keyword evidence="2" id="KW-0012">Acyltransferase</keyword>
<dbReference type="InterPro" id="IPR016181">
    <property type="entry name" value="Acyl_CoA_acyltransferase"/>
</dbReference>
<dbReference type="InterPro" id="IPR000182">
    <property type="entry name" value="GNAT_dom"/>
</dbReference>
<dbReference type="Proteomes" id="UP001589943">
    <property type="component" value="Unassembled WGS sequence"/>
</dbReference>
<evidence type="ECO:0000313" key="2">
    <source>
        <dbReference type="EMBL" id="MFC0589782.1"/>
    </source>
</evidence>
<dbReference type="InterPro" id="IPR051531">
    <property type="entry name" value="N-acetyltransferase"/>
</dbReference>
<evidence type="ECO:0000313" key="3">
    <source>
        <dbReference type="Proteomes" id="UP001589943"/>
    </source>
</evidence>
<organism evidence="2 3">
    <name type="scientific">Novosphingobium aquiterrae</name>
    <dbReference type="NCBI Taxonomy" id="624388"/>
    <lineage>
        <taxon>Bacteria</taxon>
        <taxon>Pseudomonadati</taxon>
        <taxon>Pseudomonadota</taxon>
        <taxon>Alphaproteobacteria</taxon>
        <taxon>Sphingomonadales</taxon>
        <taxon>Sphingomonadaceae</taxon>
        <taxon>Novosphingobium</taxon>
    </lineage>
</organism>
<comment type="caution">
    <text evidence="2">The sequence shown here is derived from an EMBL/GenBank/DDBJ whole genome shotgun (WGS) entry which is preliminary data.</text>
</comment>
<dbReference type="SUPFAM" id="SSF55729">
    <property type="entry name" value="Acyl-CoA N-acyltransferases (Nat)"/>
    <property type="match status" value="1"/>
</dbReference>
<dbReference type="PANTHER" id="PTHR43792">
    <property type="entry name" value="GNAT FAMILY, PUTATIVE (AFU_ORTHOLOGUE AFUA_3G00765)-RELATED-RELATED"/>
    <property type="match status" value="1"/>
</dbReference>
<dbReference type="EC" id="2.3.-.-" evidence="2"/>
<name>A0ABV6PK68_9SPHN</name>
<reference evidence="2 3" key="1">
    <citation type="submission" date="2024-09" db="EMBL/GenBank/DDBJ databases">
        <authorList>
            <person name="Sun Q."/>
            <person name="Mori K."/>
        </authorList>
    </citation>
    <scope>NUCLEOTIDE SEQUENCE [LARGE SCALE GENOMIC DNA]</scope>
    <source>
        <strain evidence="2 3">NCAIM B.02537</strain>
    </source>
</reference>
<dbReference type="PROSITE" id="PS51186">
    <property type="entry name" value="GNAT"/>
    <property type="match status" value="1"/>
</dbReference>
<dbReference type="RefSeq" id="WP_379481244.1">
    <property type="nucleotide sequence ID" value="NZ_JBHLTL010000006.1"/>
</dbReference>
<protein>
    <submittedName>
        <fullName evidence="2">GNAT family N-acetyltransferase</fullName>
        <ecNumber evidence="2">2.3.-.-</ecNumber>
    </submittedName>
</protein>
<gene>
    <name evidence="2" type="ORF">ACFFF7_10190</name>
</gene>
<dbReference type="EMBL" id="JBHLTL010000006">
    <property type="protein sequence ID" value="MFC0589782.1"/>
    <property type="molecule type" value="Genomic_DNA"/>
</dbReference>
<dbReference type="Gene3D" id="3.40.630.30">
    <property type="match status" value="1"/>
</dbReference>
<dbReference type="Pfam" id="PF13302">
    <property type="entry name" value="Acetyltransf_3"/>
    <property type="match status" value="1"/>
</dbReference>
<sequence>MERPGVMEARIRTARLILRAWRETDRAPFAEMSADPEVMAHLGGPIDRAASDAIAERLGAEQAINGHCFWAVERLDDARFLGFCGLRIGGHAGTPVVGELEIGWRLARDAWGQGYAREAAEAALDWGWRNTAAPQIAAWTVPANAPSWGLMLRIGMVHRPELDFDHPRFAPGHPLCRHVVYTAARPQQETVP</sequence>
<evidence type="ECO:0000259" key="1">
    <source>
        <dbReference type="PROSITE" id="PS51186"/>
    </source>
</evidence>
<accession>A0ABV6PK68</accession>
<keyword evidence="2" id="KW-0808">Transferase</keyword>
<keyword evidence="3" id="KW-1185">Reference proteome</keyword>
<dbReference type="PANTHER" id="PTHR43792:SF1">
    <property type="entry name" value="N-ACETYLTRANSFERASE DOMAIN-CONTAINING PROTEIN"/>
    <property type="match status" value="1"/>
</dbReference>
<feature type="domain" description="N-acetyltransferase" evidence="1">
    <location>
        <begin position="16"/>
        <end position="186"/>
    </location>
</feature>
<proteinExistence type="predicted"/>
<dbReference type="GO" id="GO:0016746">
    <property type="term" value="F:acyltransferase activity"/>
    <property type="evidence" value="ECO:0007669"/>
    <property type="project" value="UniProtKB-KW"/>
</dbReference>